<evidence type="ECO:0000313" key="15">
    <source>
        <dbReference type="EMBL" id="EOD68519.1"/>
    </source>
</evidence>
<dbReference type="Pfam" id="PF00005">
    <property type="entry name" value="ABC_tran"/>
    <property type="match status" value="1"/>
</dbReference>
<dbReference type="InterPro" id="IPR039421">
    <property type="entry name" value="Type_1_exporter"/>
</dbReference>
<evidence type="ECO:0000256" key="8">
    <source>
        <dbReference type="ARBA" id="ARBA00023136"/>
    </source>
</evidence>
<dbReference type="FunFam" id="1.20.1560.10:FF:000011">
    <property type="entry name" value="Multidrug ABC transporter ATP-binding protein"/>
    <property type="match status" value="1"/>
</dbReference>
<evidence type="ECO:0000259" key="13">
    <source>
        <dbReference type="PROSITE" id="PS50893"/>
    </source>
</evidence>
<feature type="transmembrane region" description="Helical" evidence="12">
    <location>
        <begin position="172"/>
        <end position="191"/>
    </location>
</feature>
<dbReference type="InterPro" id="IPR003439">
    <property type="entry name" value="ABC_transporter-like_ATP-bd"/>
</dbReference>
<dbReference type="PROSITE" id="PS50929">
    <property type="entry name" value="ABC_TM1F"/>
    <property type="match status" value="1"/>
</dbReference>
<dbReference type="CDD" id="cd18547">
    <property type="entry name" value="ABC_6TM_Tm288_like"/>
    <property type="match status" value="1"/>
</dbReference>
<keyword evidence="8 12" id="KW-0472">Membrane</keyword>
<dbReference type="GO" id="GO:0005524">
    <property type="term" value="F:ATP binding"/>
    <property type="evidence" value="ECO:0007669"/>
    <property type="project" value="UniProtKB-KW"/>
</dbReference>
<evidence type="ECO:0000256" key="9">
    <source>
        <dbReference type="ARBA" id="ARBA00055053"/>
    </source>
</evidence>
<dbReference type="GO" id="GO:0015421">
    <property type="term" value="F:ABC-type oligopeptide transporter activity"/>
    <property type="evidence" value="ECO:0007669"/>
    <property type="project" value="TreeGrafter"/>
</dbReference>
<feature type="domain" description="ABC transporter" evidence="13">
    <location>
        <begin position="349"/>
        <end position="583"/>
    </location>
</feature>
<reference evidence="15 16" key="1">
    <citation type="submission" date="2013-02" db="EMBL/GenBank/DDBJ databases">
        <title>Draft genome sequence of Amycolatopsis vancoresmycina strain DSM 44592T.</title>
        <authorList>
            <person name="Kumar S."/>
            <person name="Kaur N."/>
            <person name="Kaur C."/>
            <person name="Raghava G.P.S."/>
            <person name="Mayilraj S."/>
        </authorList>
    </citation>
    <scope>NUCLEOTIDE SEQUENCE [LARGE SCALE GENOMIC DNA]</scope>
    <source>
        <strain evidence="15 16">DSM 44592</strain>
    </source>
</reference>
<dbReference type="AlphaFoldDB" id="R1IDR6"/>
<keyword evidence="2" id="KW-0813">Transport</keyword>
<dbReference type="PATRIC" id="fig|1292037.4.peg.2104"/>
<comment type="caution">
    <text evidence="15">The sequence shown here is derived from an EMBL/GenBank/DDBJ whole genome shotgun (WGS) entry which is preliminary data.</text>
</comment>
<protein>
    <recommendedName>
        <fullName evidence="11">Fatty acid ABC transporter ATP-binding/permease protein</fullName>
    </recommendedName>
</protein>
<dbReference type="PANTHER" id="PTHR43394:SF1">
    <property type="entry name" value="ATP-BINDING CASSETTE SUB-FAMILY B MEMBER 10, MITOCHONDRIAL"/>
    <property type="match status" value="1"/>
</dbReference>
<evidence type="ECO:0000256" key="11">
    <source>
        <dbReference type="ARBA" id="ARBA00071747"/>
    </source>
</evidence>
<dbReference type="GO" id="GO:0016887">
    <property type="term" value="F:ATP hydrolysis activity"/>
    <property type="evidence" value="ECO:0007669"/>
    <property type="project" value="InterPro"/>
</dbReference>
<dbReference type="InterPro" id="IPR017871">
    <property type="entry name" value="ABC_transporter-like_CS"/>
</dbReference>
<dbReference type="RefSeq" id="WP_003071800.1">
    <property type="nucleotide sequence ID" value="NZ_AOUO01000131.1"/>
</dbReference>
<keyword evidence="7 12" id="KW-1133">Transmembrane helix</keyword>
<feature type="domain" description="ABC transmembrane type-1" evidence="14">
    <location>
        <begin position="29"/>
        <end position="315"/>
    </location>
</feature>
<evidence type="ECO:0000256" key="10">
    <source>
        <dbReference type="ARBA" id="ARBA00061644"/>
    </source>
</evidence>
<gene>
    <name evidence="15" type="ORF">H480_10975</name>
</gene>
<dbReference type="OrthoDB" id="9806127at2"/>
<dbReference type="Pfam" id="PF00664">
    <property type="entry name" value="ABC_membrane"/>
    <property type="match status" value="1"/>
</dbReference>
<evidence type="ECO:0000256" key="12">
    <source>
        <dbReference type="SAM" id="Phobius"/>
    </source>
</evidence>
<keyword evidence="4 12" id="KW-0812">Transmembrane</keyword>
<dbReference type="GO" id="GO:0005886">
    <property type="term" value="C:plasma membrane"/>
    <property type="evidence" value="ECO:0007669"/>
    <property type="project" value="UniProtKB-SubCell"/>
</dbReference>
<proteinExistence type="inferred from homology"/>
<accession>R1IDR6</accession>
<dbReference type="InterPro" id="IPR011527">
    <property type="entry name" value="ABC1_TM_dom"/>
</dbReference>
<keyword evidence="16" id="KW-1185">Reference proteome</keyword>
<evidence type="ECO:0000256" key="5">
    <source>
        <dbReference type="ARBA" id="ARBA00022741"/>
    </source>
</evidence>
<dbReference type="FunFam" id="3.40.50.300:FF:000287">
    <property type="entry name" value="Multidrug ABC transporter ATP-binding protein"/>
    <property type="match status" value="1"/>
</dbReference>
<comment type="function">
    <text evidence="9">ABC transporter involved in fatty acid import. Transmembrane domains (TMD) form a pore in the membrane and the ATP-binding domain (NBD) is responsible for energy generation.</text>
</comment>
<dbReference type="PROSITE" id="PS00211">
    <property type="entry name" value="ABC_TRANSPORTER_1"/>
    <property type="match status" value="1"/>
</dbReference>
<dbReference type="Proteomes" id="UP000014139">
    <property type="component" value="Unassembled WGS sequence"/>
</dbReference>
<dbReference type="CDD" id="cd03254">
    <property type="entry name" value="ABCC_Glucan_exporter_like"/>
    <property type="match status" value="1"/>
</dbReference>
<dbReference type="Gene3D" id="1.20.1560.10">
    <property type="entry name" value="ABC transporter type 1, transmembrane domain"/>
    <property type="match status" value="1"/>
</dbReference>
<feature type="transmembrane region" description="Helical" evidence="12">
    <location>
        <begin position="253"/>
        <end position="273"/>
    </location>
</feature>
<feature type="transmembrane region" description="Helical" evidence="12">
    <location>
        <begin position="24"/>
        <end position="44"/>
    </location>
</feature>
<dbReference type="SUPFAM" id="SSF52540">
    <property type="entry name" value="P-loop containing nucleoside triphosphate hydrolases"/>
    <property type="match status" value="1"/>
</dbReference>
<feature type="transmembrane region" description="Helical" evidence="12">
    <location>
        <begin position="72"/>
        <end position="98"/>
    </location>
</feature>
<keyword evidence="3" id="KW-1003">Cell membrane</keyword>
<dbReference type="InterPro" id="IPR027417">
    <property type="entry name" value="P-loop_NTPase"/>
</dbReference>
<evidence type="ECO:0000256" key="1">
    <source>
        <dbReference type="ARBA" id="ARBA00004651"/>
    </source>
</evidence>
<evidence type="ECO:0000256" key="4">
    <source>
        <dbReference type="ARBA" id="ARBA00022692"/>
    </source>
</evidence>
<dbReference type="SMART" id="SM00382">
    <property type="entry name" value="AAA"/>
    <property type="match status" value="1"/>
</dbReference>
<feature type="transmembrane region" description="Helical" evidence="12">
    <location>
        <begin position="148"/>
        <end position="166"/>
    </location>
</feature>
<keyword evidence="5" id="KW-0547">Nucleotide-binding</keyword>
<dbReference type="PANTHER" id="PTHR43394">
    <property type="entry name" value="ATP-DEPENDENT PERMEASE MDL1, MITOCHONDRIAL"/>
    <property type="match status" value="1"/>
</dbReference>
<dbReference type="SUPFAM" id="SSF90123">
    <property type="entry name" value="ABC transporter transmembrane region"/>
    <property type="match status" value="1"/>
</dbReference>
<evidence type="ECO:0000256" key="2">
    <source>
        <dbReference type="ARBA" id="ARBA00022448"/>
    </source>
</evidence>
<evidence type="ECO:0000256" key="6">
    <source>
        <dbReference type="ARBA" id="ARBA00022840"/>
    </source>
</evidence>
<dbReference type="InterPro" id="IPR003593">
    <property type="entry name" value="AAA+_ATPase"/>
</dbReference>
<dbReference type="PROSITE" id="PS50893">
    <property type="entry name" value="ABC_TRANSPORTER_2"/>
    <property type="match status" value="1"/>
</dbReference>
<dbReference type="EMBL" id="AOUO01000131">
    <property type="protein sequence ID" value="EOD68519.1"/>
    <property type="molecule type" value="Genomic_DNA"/>
</dbReference>
<name>R1IDR6_9PSEU</name>
<organism evidence="15 16">
    <name type="scientific">Amycolatopsis vancoresmycina DSM 44592</name>
    <dbReference type="NCBI Taxonomy" id="1292037"/>
    <lineage>
        <taxon>Bacteria</taxon>
        <taxon>Bacillati</taxon>
        <taxon>Actinomycetota</taxon>
        <taxon>Actinomycetes</taxon>
        <taxon>Pseudonocardiales</taxon>
        <taxon>Pseudonocardiaceae</taxon>
        <taxon>Amycolatopsis</taxon>
    </lineage>
</organism>
<evidence type="ECO:0000256" key="7">
    <source>
        <dbReference type="ARBA" id="ARBA00022989"/>
    </source>
</evidence>
<comment type="subcellular location">
    <subcellularLocation>
        <location evidence="1">Cell membrane</location>
        <topology evidence="1">Multi-pass membrane protein</topology>
    </subcellularLocation>
</comment>
<dbReference type="InterPro" id="IPR036640">
    <property type="entry name" value="ABC1_TM_sf"/>
</dbReference>
<comment type="similarity">
    <text evidence="10">Belongs to the ABC transporter superfamily. Lipid exporter (TC 3.A.1.106) family.</text>
</comment>
<evidence type="ECO:0000259" key="14">
    <source>
        <dbReference type="PROSITE" id="PS50929"/>
    </source>
</evidence>
<dbReference type="eggNOG" id="COG1132">
    <property type="taxonomic scope" value="Bacteria"/>
</dbReference>
<evidence type="ECO:0000256" key="3">
    <source>
        <dbReference type="ARBA" id="ARBA00022475"/>
    </source>
</evidence>
<dbReference type="Gene3D" id="3.40.50.300">
    <property type="entry name" value="P-loop containing nucleotide triphosphate hydrolases"/>
    <property type="match status" value="1"/>
</dbReference>
<sequence length="594" mass="63295">MTTAKPAAGRGTALRLLGTMRPDWARISAMALLAIVSNATLVIIPSLLGDATDAIVDGIRGGGVDFAAVNRFLLWAAVLAVLSGTSTVAQGRLTATVVQRMAFRLRERTNVTLSRLPLSYFDTQSRGDLLSRTTNDIDNVSQSVQQTASLLLTSVFLFIGSLVMMLRISLLLTVVALVVLPVTVWAAKALARRAKPQFAQQWKATGALGGHLEDVYTGHDLVTAFGRWGQAREKFTAYNDDVRTAAAGAQFRAGLVAPALTFLGNVGFVLIAVVGGVRVAGGALTIGSLQAFIQYVLRFNQPISLIASLIGPIQSALASAERVFELHDADPQRPDPEHPQRPATITGRVVFTDVSFRYVPDRPLIDDLSLTVQPGQTVAIVGPTGAGKTTLVNLLLRFYDTDAGTIAVDGVDITDMTRDDLRRRIGMVLQDTWLYGGTIADNIAYGRPAATREEVVAAATAVHADHLIRTLPEGYDTVLDSEADGLSAGERQLITIARAFLVEPAILVLDEATSAVDTRTEMLVQQGLAALREGRTSFVIAHRLSTIRDADVILVMEAGSIVEQGSHAELIEAGGAYARLHAAQFTASPAASEA</sequence>
<keyword evidence="6" id="KW-0067">ATP-binding</keyword>
<evidence type="ECO:0000313" key="16">
    <source>
        <dbReference type="Proteomes" id="UP000014139"/>
    </source>
</evidence>